<dbReference type="InterPro" id="IPR016135">
    <property type="entry name" value="UBQ-conjugating_enzyme/RWD"/>
</dbReference>
<comment type="caution">
    <text evidence="13">The sequence shown here is derived from an EMBL/GenBank/DDBJ whole genome shotgun (WGS) entry which is preliminary data.</text>
</comment>
<dbReference type="GO" id="GO:0019787">
    <property type="term" value="F:ubiquitin-like protein transferase activity"/>
    <property type="evidence" value="ECO:0007669"/>
    <property type="project" value="UniProtKB-ARBA"/>
</dbReference>
<feature type="active site" description="Glycyl thioester intermediate" evidence="10">
    <location>
        <position position="94"/>
    </location>
</feature>
<keyword evidence="4 11" id="KW-0547">Nucleotide-binding</keyword>
<evidence type="ECO:0000256" key="3">
    <source>
        <dbReference type="ARBA" id="ARBA00022679"/>
    </source>
</evidence>
<dbReference type="GO" id="GO:0005524">
    <property type="term" value="F:ATP binding"/>
    <property type="evidence" value="ECO:0007669"/>
    <property type="project" value="UniProtKB-UniRule"/>
</dbReference>
<evidence type="ECO:0000259" key="12">
    <source>
        <dbReference type="PROSITE" id="PS50127"/>
    </source>
</evidence>
<reference evidence="13" key="1">
    <citation type="submission" date="2021-02" db="EMBL/GenBank/DDBJ databases">
        <title>First Annotated Genome of the Yellow-green Alga Tribonema minus.</title>
        <authorList>
            <person name="Mahan K.M."/>
        </authorList>
    </citation>
    <scope>NUCLEOTIDE SEQUENCE</scope>
    <source>
        <strain evidence="13">UTEX B ZZ1240</strain>
    </source>
</reference>
<evidence type="ECO:0000256" key="10">
    <source>
        <dbReference type="PROSITE-ProRule" id="PRU10133"/>
    </source>
</evidence>
<dbReference type="EMBL" id="JAFCMP010000519">
    <property type="protein sequence ID" value="KAG5178020.1"/>
    <property type="molecule type" value="Genomic_DNA"/>
</dbReference>
<evidence type="ECO:0000313" key="14">
    <source>
        <dbReference type="Proteomes" id="UP000664859"/>
    </source>
</evidence>
<dbReference type="Pfam" id="PF00179">
    <property type="entry name" value="UQ_con"/>
    <property type="match status" value="1"/>
</dbReference>
<dbReference type="PANTHER" id="PTHR24067">
    <property type="entry name" value="UBIQUITIN-CONJUGATING ENZYME E2"/>
    <property type="match status" value="1"/>
</dbReference>
<dbReference type="OrthoDB" id="6600758at2759"/>
<keyword evidence="3" id="KW-0808">Transferase</keyword>
<evidence type="ECO:0000256" key="6">
    <source>
        <dbReference type="ARBA" id="ARBA00022840"/>
    </source>
</evidence>
<dbReference type="InterPro" id="IPR050113">
    <property type="entry name" value="Ub_conjugating_enzyme"/>
</dbReference>
<dbReference type="PROSITE" id="PS00183">
    <property type="entry name" value="UBC_1"/>
    <property type="match status" value="1"/>
</dbReference>
<dbReference type="PROSITE" id="PS50127">
    <property type="entry name" value="UBC_2"/>
    <property type="match status" value="1"/>
</dbReference>
<evidence type="ECO:0000256" key="5">
    <source>
        <dbReference type="ARBA" id="ARBA00022786"/>
    </source>
</evidence>
<keyword evidence="5 11" id="KW-0833">Ubl conjugation pathway</keyword>
<proteinExistence type="inferred from homology"/>
<dbReference type="GO" id="GO:0005634">
    <property type="term" value="C:nucleus"/>
    <property type="evidence" value="ECO:0007669"/>
    <property type="project" value="UniProtKB-SubCell"/>
</dbReference>
<feature type="domain" description="UBC core" evidence="12">
    <location>
        <begin position="5"/>
        <end position="158"/>
    </location>
</feature>
<dbReference type="SMART" id="SM00212">
    <property type="entry name" value="UBCc"/>
    <property type="match status" value="1"/>
</dbReference>
<dbReference type="FunFam" id="3.10.110.10:FF:000035">
    <property type="entry name" value="SUMO-conjugating enzyme ubc9"/>
    <property type="match status" value="1"/>
</dbReference>
<dbReference type="CDD" id="cd23798">
    <property type="entry name" value="UBCc_UBE2I"/>
    <property type="match status" value="1"/>
</dbReference>
<comment type="pathway">
    <text evidence="2">Protein modification; protein sumoylation.</text>
</comment>
<keyword evidence="14" id="KW-1185">Reference proteome</keyword>
<dbReference type="InterPro" id="IPR000608">
    <property type="entry name" value="UBC"/>
</dbReference>
<keyword evidence="6 11" id="KW-0067">ATP-binding</keyword>
<dbReference type="SUPFAM" id="SSF54495">
    <property type="entry name" value="UBC-like"/>
    <property type="match status" value="1"/>
</dbReference>
<evidence type="ECO:0000256" key="2">
    <source>
        <dbReference type="ARBA" id="ARBA00004718"/>
    </source>
</evidence>
<evidence type="ECO:0000256" key="9">
    <source>
        <dbReference type="ARBA" id="ARBA00044296"/>
    </source>
</evidence>
<comment type="subcellular location">
    <subcellularLocation>
        <location evidence="1">Nucleus</location>
    </subcellularLocation>
</comment>
<dbReference type="GO" id="GO:0005694">
    <property type="term" value="C:chromosome"/>
    <property type="evidence" value="ECO:0007669"/>
    <property type="project" value="UniProtKB-ARBA"/>
</dbReference>
<gene>
    <name evidence="13" type="ORF">JKP88DRAFT_258653</name>
</gene>
<accession>A0A835YMN0</accession>
<keyword evidence="7" id="KW-0539">Nucleus</keyword>
<evidence type="ECO:0000256" key="11">
    <source>
        <dbReference type="RuleBase" id="RU362109"/>
    </source>
</evidence>
<dbReference type="Proteomes" id="UP000664859">
    <property type="component" value="Unassembled WGS sequence"/>
</dbReference>
<evidence type="ECO:0000313" key="13">
    <source>
        <dbReference type="EMBL" id="KAG5178020.1"/>
    </source>
</evidence>
<dbReference type="AlphaFoldDB" id="A0A835YMN0"/>
<name>A0A835YMN0_9STRA</name>
<dbReference type="InterPro" id="IPR023313">
    <property type="entry name" value="UBQ-conjugating_AS"/>
</dbReference>
<evidence type="ECO:0000256" key="1">
    <source>
        <dbReference type="ARBA" id="ARBA00004123"/>
    </source>
</evidence>
<organism evidence="13 14">
    <name type="scientific">Tribonema minus</name>
    <dbReference type="NCBI Taxonomy" id="303371"/>
    <lineage>
        <taxon>Eukaryota</taxon>
        <taxon>Sar</taxon>
        <taxon>Stramenopiles</taxon>
        <taxon>Ochrophyta</taxon>
        <taxon>PX clade</taxon>
        <taxon>Xanthophyceae</taxon>
        <taxon>Tribonematales</taxon>
        <taxon>Tribonemataceae</taxon>
        <taxon>Tribonema</taxon>
    </lineage>
</organism>
<sequence>MSAGIARARLAEERKSWRKDRPIGFYAKPVTNPDNSMNLLEWECGIPGPKGTDWEGGVYKIAMVFTEDYPSKPPVCYFESPIFHPNVFTDGAICLSIINEEYGWRPSINMKQILLGIQSLLDSPNPDSPAQEDANWLFLNNRPEYIRRVRLEAKKHALQE</sequence>
<dbReference type="Gene3D" id="3.10.110.10">
    <property type="entry name" value="Ubiquitin Conjugating Enzyme"/>
    <property type="match status" value="1"/>
</dbReference>
<comment type="similarity">
    <text evidence="11">Belongs to the ubiquitin-conjugating enzyme family.</text>
</comment>
<protein>
    <recommendedName>
        <fullName evidence="8">SUMO-conjugating enzyme UBC9</fullName>
    </recommendedName>
    <alternativeName>
        <fullName evidence="9">Ubiquitin carrier protein 9</fullName>
    </alternativeName>
</protein>
<evidence type="ECO:0000256" key="4">
    <source>
        <dbReference type="ARBA" id="ARBA00022741"/>
    </source>
</evidence>
<evidence type="ECO:0000256" key="8">
    <source>
        <dbReference type="ARBA" id="ARBA00039165"/>
    </source>
</evidence>
<evidence type="ECO:0000256" key="7">
    <source>
        <dbReference type="ARBA" id="ARBA00023242"/>
    </source>
</evidence>